<reference evidence="4 5" key="1">
    <citation type="submission" date="2018-08" db="EMBL/GenBank/DDBJ databases">
        <title>Chitinophagaceae sp. K23C18032701, a novel bacterium isolated from forest soil.</title>
        <authorList>
            <person name="Wang C."/>
        </authorList>
    </citation>
    <scope>NUCLEOTIDE SEQUENCE [LARGE SCALE GENOMIC DNA]</scope>
    <source>
        <strain evidence="4 5">K23C18032701</strain>
    </source>
</reference>
<evidence type="ECO:0000259" key="3">
    <source>
        <dbReference type="PROSITE" id="PS50930"/>
    </source>
</evidence>
<organism evidence="4 5">
    <name type="scientific">Deminuibacter soli</name>
    <dbReference type="NCBI Taxonomy" id="2291815"/>
    <lineage>
        <taxon>Bacteria</taxon>
        <taxon>Pseudomonadati</taxon>
        <taxon>Bacteroidota</taxon>
        <taxon>Chitinophagia</taxon>
        <taxon>Chitinophagales</taxon>
        <taxon>Chitinophagaceae</taxon>
        <taxon>Deminuibacter</taxon>
    </lineage>
</organism>
<dbReference type="GO" id="GO:0003677">
    <property type="term" value="F:DNA binding"/>
    <property type="evidence" value="ECO:0007669"/>
    <property type="project" value="UniProtKB-KW"/>
</dbReference>
<dbReference type="AlphaFoldDB" id="A0A3E1NES5"/>
<dbReference type="PROSITE" id="PS50110">
    <property type="entry name" value="RESPONSE_REGULATORY"/>
    <property type="match status" value="1"/>
</dbReference>
<dbReference type="InterPro" id="IPR007492">
    <property type="entry name" value="LytTR_DNA-bd_dom"/>
</dbReference>
<dbReference type="InterPro" id="IPR001789">
    <property type="entry name" value="Sig_transdc_resp-reg_receiver"/>
</dbReference>
<gene>
    <name evidence="4" type="ORF">DXN05_20945</name>
</gene>
<accession>A0A3E1NES5</accession>
<dbReference type="SMART" id="SM00448">
    <property type="entry name" value="REC"/>
    <property type="match status" value="1"/>
</dbReference>
<dbReference type="InterPro" id="IPR011006">
    <property type="entry name" value="CheY-like_superfamily"/>
</dbReference>
<proteinExistence type="predicted"/>
<dbReference type="EMBL" id="QTJU01000010">
    <property type="protein sequence ID" value="RFM26377.1"/>
    <property type="molecule type" value="Genomic_DNA"/>
</dbReference>
<dbReference type="GO" id="GO:0000156">
    <property type="term" value="F:phosphorelay response regulator activity"/>
    <property type="evidence" value="ECO:0007669"/>
    <property type="project" value="InterPro"/>
</dbReference>
<dbReference type="InterPro" id="IPR046947">
    <property type="entry name" value="LytR-like"/>
</dbReference>
<evidence type="ECO:0000256" key="1">
    <source>
        <dbReference type="PROSITE-ProRule" id="PRU00169"/>
    </source>
</evidence>
<keyword evidence="4" id="KW-0238">DNA-binding</keyword>
<evidence type="ECO:0000313" key="4">
    <source>
        <dbReference type="EMBL" id="RFM26377.1"/>
    </source>
</evidence>
<sequence length="250" mass="28371">MRKIKAAIVDDEIHNIAIIRNILETQCENVSIVFTADNLEEAREFLTAKEVDVLFVDIELPEGSSFELLATIPNPKFEVIFVTAHQEYALNAIKMAAMDYILKPVNAGDIVKAIQKLQEKEEFGGLTKMFRNLMQTQNAFSKIVVHVTDGYDVVNVEDIVYVEALDSYSKLRLMKNESYVTSRSLKEFEELLTEKGFYRIHKSHLVNLRHIMKIIKGIAPAVVMANGACIPISTRKKEQFFAELKGIIAF</sequence>
<feature type="domain" description="Response regulatory" evidence="2">
    <location>
        <begin position="5"/>
        <end position="118"/>
    </location>
</feature>
<dbReference type="RefSeq" id="WP_116849249.1">
    <property type="nucleotide sequence ID" value="NZ_QTJU01000010.1"/>
</dbReference>
<dbReference type="Pfam" id="PF04397">
    <property type="entry name" value="LytTR"/>
    <property type="match status" value="1"/>
</dbReference>
<dbReference type="PROSITE" id="PS50930">
    <property type="entry name" value="HTH_LYTTR"/>
    <property type="match status" value="1"/>
</dbReference>
<name>A0A3E1NES5_9BACT</name>
<dbReference type="PANTHER" id="PTHR37299">
    <property type="entry name" value="TRANSCRIPTIONAL REGULATOR-RELATED"/>
    <property type="match status" value="1"/>
</dbReference>
<dbReference type="SMART" id="SM00850">
    <property type="entry name" value="LytTR"/>
    <property type="match status" value="1"/>
</dbReference>
<dbReference type="Pfam" id="PF00072">
    <property type="entry name" value="Response_reg"/>
    <property type="match status" value="1"/>
</dbReference>
<dbReference type="SUPFAM" id="SSF52172">
    <property type="entry name" value="CheY-like"/>
    <property type="match status" value="1"/>
</dbReference>
<keyword evidence="5" id="KW-1185">Reference proteome</keyword>
<feature type="modified residue" description="4-aspartylphosphate" evidence="1">
    <location>
        <position position="57"/>
    </location>
</feature>
<evidence type="ECO:0000313" key="5">
    <source>
        <dbReference type="Proteomes" id="UP000261284"/>
    </source>
</evidence>
<protein>
    <submittedName>
        <fullName evidence="4">DNA-binding response regulator</fullName>
    </submittedName>
</protein>
<keyword evidence="1" id="KW-0597">Phosphoprotein</keyword>
<dbReference type="Proteomes" id="UP000261284">
    <property type="component" value="Unassembled WGS sequence"/>
</dbReference>
<dbReference type="Gene3D" id="2.40.50.1020">
    <property type="entry name" value="LytTr DNA-binding domain"/>
    <property type="match status" value="1"/>
</dbReference>
<feature type="domain" description="HTH LytTR-type" evidence="3">
    <location>
        <begin position="153"/>
        <end position="216"/>
    </location>
</feature>
<dbReference type="OrthoDB" id="1646880at2"/>
<comment type="caution">
    <text evidence="4">The sequence shown here is derived from an EMBL/GenBank/DDBJ whole genome shotgun (WGS) entry which is preliminary data.</text>
</comment>
<dbReference type="Gene3D" id="3.40.50.2300">
    <property type="match status" value="1"/>
</dbReference>
<dbReference type="PANTHER" id="PTHR37299:SF1">
    <property type="entry name" value="STAGE 0 SPORULATION PROTEIN A HOMOLOG"/>
    <property type="match status" value="1"/>
</dbReference>
<evidence type="ECO:0000259" key="2">
    <source>
        <dbReference type="PROSITE" id="PS50110"/>
    </source>
</evidence>